<organism evidence="1 2">
    <name type="scientific">Acidicapsa dinghuensis</name>
    <dbReference type="NCBI Taxonomy" id="2218256"/>
    <lineage>
        <taxon>Bacteria</taxon>
        <taxon>Pseudomonadati</taxon>
        <taxon>Acidobacteriota</taxon>
        <taxon>Terriglobia</taxon>
        <taxon>Terriglobales</taxon>
        <taxon>Acidobacteriaceae</taxon>
        <taxon>Acidicapsa</taxon>
    </lineage>
</organism>
<dbReference type="EMBL" id="JBHSPH010000001">
    <property type="protein sequence ID" value="MFC5861404.1"/>
    <property type="molecule type" value="Genomic_DNA"/>
</dbReference>
<evidence type="ECO:0000313" key="2">
    <source>
        <dbReference type="Proteomes" id="UP001596091"/>
    </source>
</evidence>
<keyword evidence="2" id="KW-1185">Reference proteome</keyword>
<sequence>MLALVEGKLDEADLTGAERALLDYVAKVTEAAYRTTPEDVQNLRDHGWTEPQIAEAVYITAMFAFFNRVADAFGISPQGYLEMNGLTK</sequence>
<protein>
    <submittedName>
        <fullName evidence="1">Carboxymuconolactone decarboxylase family protein</fullName>
    </submittedName>
</protein>
<dbReference type="PANTHER" id="PTHR35446:SF2">
    <property type="entry name" value="CARBOXYMUCONOLACTONE DECARBOXYLASE-LIKE DOMAIN-CONTAINING PROTEIN"/>
    <property type="match status" value="1"/>
</dbReference>
<proteinExistence type="predicted"/>
<dbReference type="Proteomes" id="UP001596091">
    <property type="component" value="Unassembled WGS sequence"/>
</dbReference>
<gene>
    <name evidence="1" type="ORF">ACFPT7_03800</name>
</gene>
<name>A0ABW1EBN8_9BACT</name>
<accession>A0ABW1EBN8</accession>
<dbReference type="InterPro" id="IPR029032">
    <property type="entry name" value="AhpD-like"/>
</dbReference>
<dbReference type="PANTHER" id="PTHR35446">
    <property type="entry name" value="SI:CH211-175M2.5"/>
    <property type="match status" value="1"/>
</dbReference>
<reference evidence="2" key="1">
    <citation type="journal article" date="2019" name="Int. J. Syst. Evol. Microbiol.">
        <title>The Global Catalogue of Microorganisms (GCM) 10K type strain sequencing project: providing services to taxonomists for standard genome sequencing and annotation.</title>
        <authorList>
            <consortium name="The Broad Institute Genomics Platform"/>
            <consortium name="The Broad Institute Genome Sequencing Center for Infectious Disease"/>
            <person name="Wu L."/>
            <person name="Ma J."/>
        </authorList>
    </citation>
    <scope>NUCLEOTIDE SEQUENCE [LARGE SCALE GENOMIC DNA]</scope>
    <source>
        <strain evidence="2">JCM 4087</strain>
    </source>
</reference>
<evidence type="ECO:0000313" key="1">
    <source>
        <dbReference type="EMBL" id="MFC5861404.1"/>
    </source>
</evidence>
<comment type="caution">
    <text evidence="1">The sequence shown here is derived from an EMBL/GenBank/DDBJ whole genome shotgun (WGS) entry which is preliminary data.</text>
</comment>
<dbReference type="Gene3D" id="1.20.1290.10">
    <property type="entry name" value="AhpD-like"/>
    <property type="match status" value="1"/>
</dbReference>
<dbReference type="SUPFAM" id="SSF69118">
    <property type="entry name" value="AhpD-like"/>
    <property type="match status" value="1"/>
</dbReference>
<dbReference type="RefSeq" id="WP_263333760.1">
    <property type="nucleotide sequence ID" value="NZ_JAGSYH010000002.1"/>
</dbReference>